<feature type="transmembrane region" description="Helical" evidence="7">
    <location>
        <begin position="124"/>
        <end position="146"/>
    </location>
</feature>
<dbReference type="PANTHER" id="PTHR30151">
    <property type="entry name" value="ALKANE SULFONATE ABC TRANSPORTER-RELATED, MEMBRANE SUBUNIT"/>
    <property type="match status" value="1"/>
</dbReference>
<evidence type="ECO:0000313" key="10">
    <source>
        <dbReference type="Proteomes" id="UP000249185"/>
    </source>
</evidence>
<keyword evidence="5 7" id="KW-1133">Transmembrane helix</keyword>
<evidence type="ECO:0000313" key="9">
    <source>
        <dbReference type="EMBL" id="PZQ47268.1"/>
    </source>
</evidence>
<organism evidence="9 10">
    <name type="scientific">Rhodovulum sulfidophilum</name>
    <name type="common">Rhodobacter sulfidophilus</name>
    <dbReference type="NCBI Taxonomy" id="35806"/>
    <lineage>
        <taxon>Bacteria</taxon>
        <taxon>Pseudomonadati</taxon>
        <taxon>Pseudomonadota</taxon>
        <taxon>Alphaproteobacteria</taxon>
        <taxon>Rhodobacterales</taxon>
        <taxon>Paracoccaceae</taxon>
        <taxon>Rhodovulum</taxon>
    </lineage>
</organism>
<evidence type="ECO:0000256" key="3">
    <source>
        <dbReference type="ARBA" id="ARBA00022475"/>
    </source>
</evidence>
<feature type="domain" description="ABC transmembrane type-1" evidence="8">
    <location>
        <begin position="86"/>
        <end position="266"/>
    </location>
</feature>
<dbReference type="PANTHER" id="PTHR30151:SF0">
    <property type="entry name" value="ABC TRANSPORTER PERMEASE PROTEIN MJ0413-RELATED"/>
    <property type="match status" value="1"/>
</dbReference>
<dbReference type="GO" id="GO:0005886">
    <property type="term" value="C:plasma membrane"/>
    <property type="evidence" value="ECO:0007669"/>
    <property type="project" value="UniProtKB-SubCell"/>
</dbReference>
<name>A0A2W5N3Q5_RHOSU</name>
<keyword evidence="3" id="KW-1003">Cell membrane</keyword>
<dbReference type="Pfam" id="PF00528">
    <property type="entry name" value="BPD_transp_1"/>
    <property type="match status" value="1"/>
</dbReference>
<evidence type="ECO:0000256" key="5">
    <source>
        <dbReference type="ARBA" id="ARBA00022989"/>
    </source>
</evidence>
<feature type="transmembrane region" description="Helical" evidence="7">
    <location>
        <begin position="152"/>
        <end position="171"/>
    </location>
</feature>
<evidence type="ECO:0000259" key="8">
    <source>
        <dbReference type="PROSITE" id="PS50928"/>
    </source>
</evidence>
<evidence type="ECO:0000256" key="7">
    <source>
        <dbReference type="RuleBase" id="RU363032"/>
    </source>
</evidence>
<keyword evidence="6 7" id="KW-0472">Membrane</keyword>
<sequence length="282" mass="29797">MTDIDATRDAMPVASGAAAPARPSPEIWWTLGGIALFFVAWTLAHLVIGRYLPPPWQVIAAAAAHFFDSRYFVGLGLPPGGYWPHLVSTTYTALLGCAIGAGIGTLTGLGSAHSQVIHQITRPIVAILGTVPILVAAPFFLIWFGVSENSKIILVAFYSAVVLHLFALRAVEHLHPSFAESASTLGAGPWMIFRRVSLPGSVPELFGGLRAALGAAWGLAAITELLGTDRGIGRVIITTWGVQDIASMMGGLFLLALIAVIADALLMLARRAATRWMPEGAL</sequence>
<keyword evidence="2 7" id="KW-0813">Transport</keyword>
<proteinExistence type="inferred from homology"/>
<feature type="transmembrane region" description="Helical" evidence="7">
    <location>
        <begin position="93"/>
        <end position="112"/>
    </location>
</feature>
<feature type="transmembrane region" description="Helical" evidence="7">
    <location>
        <begin position="27"/>
        <end position="48"/>
    </location>
</feature>
<dbReference type="PROSITE" id="PS50928">
    <property type="entry name" value="ABC_TM1"/>
    <property type="match status" value="1"/>
</dbReference>
<comment type="similarity">
    <text evidence="7">Belongs to the binding-protein-dependent transport system permease family.</text>
</comment>
<dbReference type="GO" id="GO:0055085">
    <property type="term" value="P:transmembrane transport"/>
    <property type="evidence" value="ECO:0007669"/>
    <property type="project" value="InterPro"/>
</dbReference>
<comment type="caution">
    <text evidence="9">The sequence shown here is derived from an EMBL/GenBank/DDBJ whole genome shotgun (WGS) entry which is preliminary data.</text>
</comment>
<evidence type="ECO:0000256" key="6">
    <source>
        <dbReference type="ARBA" id="ARBA00023136"/>
    </source>
</evidence>
<evidence type="ECO:0000256" key="1">
    <source>
        <dbReference type="ARBA" id="ARBA00004651"/>
    </source>
</evidence>
<dbReference type="CDD" id="cd06261">
    <property type="entry name" value="TM_PBP2"/>
    <property type="match status" value="1"/>
</dbReference>
<dbReference type="SUPFAM" id="SSF161098">
    <property type="entry name" value="MetI-like"/>
    <property type="match status" value="1"/>
</dbReference>
<evidence type="ECO:0000256" key="4">
    <source>
        <dbReference type="ARBA" id="ARBA00022692"/>
    </source>
</evidence>
<dbReference type="AlphaFoldDB" id="A0A2W5N3Q5"/>
<reference evidence="9 10" key="1">
    <citation type="submission" date="2017-08" db="EMBL/GenBank/DDBJ databases">
        <title>Infants hospitalized years apart are colonized by the same room-sourced microbial strains.</title>
        <authorList>
            <person name="Brooks B."/>
            <person name="Olm M.R."/>
            <person name="Firek B.A."/>
            <person name="Baker R."/>
            <person name="Thomas B.C."/>
            <person name="Morowitz M.J."/>
            <person name="Banfield J.F."/>
        </authorList>
    </citation>
    <scope>NUCLEOTIDE SEQUENCE [LARGE SCALE GENOMIC DNA]</scope>
    <source>
        <strain evidence="9">S2_005_002_R2_34</strain>
    </source>
</reference>
<feature type="transmembrane region" description="Helical" evidence="7">
    <location>
        <begin position="245"/>
        <end position="268"/>
    </location>
</feature>
<dbReference type="InterPro" id="IPR035906">
    <property type="entry name" value="MetI-like_sf"/>
</dbReference>
<protein>
    <recommendedName>
        <fullName evidence="8">ABC transmembrane type-1 domain-containing protein</fullName>
    </recommendedName>
</protein>
<dbReference type="Gene3D" id="1.10.3720.10">
    <property type="entry name" value="MetI-like"/>
    <property type="match status" value="1"/>
</dbReference>
<gene>
    <name evidence="9" type="ORF">DI556_17490</name>
</gene>
<dbReference type="EMBL" id="QFPW01000017">
    <property type="protein sequence ID" value="PZQ47268.1"/>
    <property type="molecule type" value="Genomic_DNA"/>
</dbReference>
<dbReference type="InterPro" id="IPR000515">
    <property type="entry name" value="MetI-like"/>
</dbReference>
<comment type="subcellular location">
    <subcellularLocation>
        <location evidence="1 7">Cell membrane</location>
        <topology evidence="1 7">Multi-pass membrane protein</topology>
    </subcellularLocation>
</comment>
<accession>A0A2W5N3Q5</accession>
<evidence type="ECO:0000256" key="2">
    <source>
        <dbReference type="ARBA" id="ARBA00022448"/>
    </source>
</evidence>
<dbReference type="Proteomes" id="UP000249185">
    <property type="component" value="Unassembled WGS sequence"/>
</dbReference>
<keyword evidence="4 7" id="KW-0812">Transmembrane</keyword>